<reference evidence="3" key="1">
    <citation type="submission" date="2023-07" db="EMBL/GenBank/DDBJ databases">
        <title>30 novel species of actinomycetes from the DSMZ collection.</title>
        <authorList>
            <person name="Nouioui I."/>
        </authorList>
    </citation>
    <scope>NUCLEOTIDE SEQUENCE [LARGE SCALE GENOMIC DNA]</scope>
    <source>
        <strain evidence="3">DSM 41981</strain>
    </source>
</reference>
<organism evidence="2 3">
    <name type="scientific">Streptomyces doudnae</name>
    <dbReference type="NCBI Taxonomy" id="3075536"/>
    <lineage>
        <taxon>Bacteria</taxon>
        <taxon>Bacillati</taxon>
        <taxon>Actinomycetota</taxon>
        <taxon>Actinomycetes</taxon>
        <taxon>Kitasatosporales</taxon>
        <taxon>Streptomycetaceae</taxon>
        <taxon>Streptomyces</taxon>
    </lineage>
</organism>
<dbReference type="EMBL" id="JAVRES010000001">
    <property type="protein sequence ID" value="MDT0433281.1"/>
    <property type="molecule type" value="Genomic_DNA"/>
</dbReference>
<keyword evidence="3" id="KW-1185">Reference proteome</keyword>
<gene>
    <name evidence="2" type="ORF">RM877_01130</name>
</gene>
<sequence>MGKQGKSTWVFAGLVAAMAALSAVPGVVKAVHLPGPAWMAPVMLAVAAVLLGAVKPRFTVINDASVARTKDTVAQDEGARRSLQGLPAPKTVAETDPTLLGIHPSIPLPAGAQGSLSPDLPEYVVRDIDADLRTYLRARSAKGGFALLVGPAAAGKTRSAWEAIFSTLPGWQLLRPNPGGDMAWAQSRKLGRSVIWLNEIQDFLTGAAPLEAATVRRLLADTDQPVILIGTIWADRHAQLRTIPATPPEPTTPSPAPRPAESADTSQAAGGLAEQQPNAPGRNEKDVLEQARIFSLTAFTEAEWERARELAGRDPRLAHATANSGTSLGLTQVLSAAPELILSWEQADNPYGKALITGAVTARRCGHPPTIPTSILQALANHYLTGQQRADAPANWLQQGLAWACQPVHHSQRISPLAPHGDQPGQTDGHRVTDILTNHTAPTSPAPTAAITPDEVWNTLIAHAAPDAQRAIGRAAYYVERMPQAADAWTRAADAGNTNAMYNLGFLANDQGDTDTARTRWTQAADAGDTDAMTSLGFLARDQGDTDTARTRWTQAADAGNTTAMDLLGDLARDQGDTDTARTRWTQAADAGNTNAMTSLGFLARDQGDTDTARTRWTQAADAGDTDAMGLLGILADERGDTDTARTWYTQAADAGNTNAMTSLGFLARDQGDTDTARTRWTQAADAGNTTAMNLLGFLAHDQGDTDTARTWYTQAADAGDTDAMTSLGFLANDQGDTDTARTRWTQAADAGNTDAAAALARLEEQ</sequence>
<dbReference type="InterPro" id="IPR006597">
    <property type="entry name" value="Sel1-like"/>
</dbReference>
<comment type="caution">
    <text evidence="2">The sequence shown here is derived from an EMBL/GenBank/DDBJ whole genome shotgun (WGS) entry which is preliminary data.</text>
</comment>
<feature type="region of interest" description="Disordered" evidence="1">
    <location>
        <begin position="243"/>
        <end position="283"/>
    </location>
</feature>
<dbReference type="AlphaFoldDB" id="A0ABD5EFA9"/>
<evidence type="ECO:0000313" key="3">
    <source>
        <dbReference type="Proteomes" id="UP001183535"/>
    </source>
</evidence>
<evidence type="ECO:0000256" key="1">
    <source>
        <dbReference type="SAM" id="MobiDB-lite"/>
    </source>
</evidence>
<dbReference type="Pfam" id="PF13432">
    <property type="entry name" value="TPR_16"/>
    <property type="match status" value="4"/>
</dbReference>
<dbReference type="RefSeq" id="WP_311638490.1">
    <property type="nucleotide sequence ID" value="NZ_JAVRES010000001.1"/>
</dbReference>
<dbReference type="SUPFAM" id="SSF81901">
    <property type="entry name" value="HCP-like"/>
    <property type="match status" value="2"/>
</dbReference>
<dbReference type="InterPro" id="IPR011990">
    <property type="entry name" value="TPR-like_helical_dom_sf"/>
</dbReference>
<dbReference type="Gene3D" id="1.25.40.10">
    <property type="entry name" value="Tetratricopeptide repeat domain"/>
    <property type="match status" value="1"/>
</dbReference>
<dbReference type="PANTHER" id="PTHR11102:SF160">
    <property type="entry name" value="ERAD-ASSOCIATED E3 UBIQUITIN-PROTEIN LIGASE COMPONENT HRD3"/>
    <property type="match status" value="1"/>
</dbReference>
<feature type="compositionally biased region" description="Pro residues" evidence="1">
    <location>
        <begin position="245"/>
        <end position="258"/>
    </location>
</feature>
<dbReference type="PANTHER" id="PTHR11102">
    <property type="entry name" value="SEL-1-LIKE PROTEIN"/>
    <property type="match status" value="1"/>
</dbReference>
<protein>
    <submittedName>
        <fullName evidence="2">Tetratricopeptide repeat protein</fullName>
    </submittedName>
</protein>
<proteinExistence type="predicted"/>
<accession>A0ABD5EFA9</accession>
<dbReference type="SMART" id="SM00671">
    <property type="entry name" value="SEL1"/>
    <property type="match status" value="8"/>
</dbReference>
<name>A0ABD5EFA9_9ACTN</name>
<dbReference type="Proteomes" id="UP001183535">
    <property type="component" value="Unassembled WGS sequence"/>
</dbReference>
<dbReference type="InterPro" id="IPR050767">
    <property type="entry name" value="Sel1_AlgK"/>
</dbReference>
<evidence type="ECO:0000313" key="2">
    <source>
        <dbReference type="EMBL" id="MDT0433281.1"/>
    </source>
</evidence>